<keyword evidence="3" id="KW-0804">Transcription</keyword>
<gene>
    <name evidence="5" type="ORF">G7Y82_05365</name>
</gene>
<comment type="caution">
    <text evidence="5">The sequence shown here is derived from an EMBL/GenBank/DDBJ whole genome shotgun (WGS) entry which is preliminary data.</text>
</comment>
<evidence type="ECO:0000256" key="3">
    <source>
        <dbReference type="ARBA" id="ARBA00023163"/>
    </source>
</evidence>
<organism evidence="5 6">
    <name type="scientific">Solimonas marina</name>
    <dbReference type="NCBI Taxonomy" id="2714601"/>
    <lineage>
        <taxon>Bacteria</taxon>
        <taxon>Pseudomonadati</taxon>
        <taxon>Pseudomonadota</taxon>
        <taxon>Gammaproteobacteria</taxon>
        <taxon>Nevskiales</taxon>
        <taxon>Nevskiaceae</taxon>
        <taxon>Solimonas</taxon>
    </lineage>
</organism>
<dbReference type="PANTHER" id="PTHR47894">
    <property type="entry name" value="HTH-TYPE TRANSCRIPTIONAL REGULATOR GADX"/>
    <property type="match status" value="1"/>
</dbReference>
<dbReference type="GO" id="GO:0000976">
    <property type="term" value="F:transcription cis-regulatory region binding"/>
    <property type="evidence" value="ECO:0007669"/>
    <property type="project" value="TreeGrafter"/>
</dbReference>
<dbReference type="EMBL" id="JAAVXB010000002">
    <property type="protein sequence ID" value="NKF21738.1"/>
    <property type="molecule type" value="Genomic_DNA"/>
</dbReference>
<evidence type="ECO:0000313" key="5">
    <source>
        <dbReference type="EMBL" id="NKF21738.1"/>
    </source>
</evidence>
<protein>
    <submittedName>
        <fullName evidence="5">AraC family transcriptional regulator</fullName>
    </submittedName>
</protein>
<dbReference type="PANTHER" id="PTHR47894:SF1">
    <property type="entry name" value="HTH-TYPE TRANSCRIPTIONAL REGULATOR VQSM"/>
    <property type="match status" value="1"/>
</dbReference>
<proteinExistence type="predicted"/>
<evidence type="ECO:0000256" key="2">
    <source>
        <dbReference type="ARBA" id="ARBA00023125"/>
    </source>
</evidence>
<dbReference type="Pfam" id="PF12625">
    <property type="entry name" value="Arabinose_bd"/>
    <property type="match status" value="1"/>
</dbReference>
<evidence type="ECO:0000313" key="6">
    <source>
        <dbReference type="Proteomes" id="UP000653472"/>
    </source>
</evidence>
<dbReference type="SUPFAM" id="SSF46689">
    <property type="entry name" value="Homeodomain-like"/>
    <property type="match status" value="1"/>
</dbReference>
<reference evidence="5" key="1">
    <citation type="submission" date="2020-03" db="EMBL/GenBank/DDBJ databases">
        <title>Solimonas marina sp. nov., isolated from deep seawater of the Pacific Ocean.</title>
        <authorList>
            <person name="Liu X."/>
            <person name="Lai Q."/>
            <person name="Sun F."/>
            <person name="Gai Y."/>
            <person name="Li G."/>
            <person name="Shao Z."/>
        </authorList>
    </citation>
    <scope>NUCLEOTIDE SEQUENCE</scope>
    <source>
        <strain evidence="5">C16B3</strain>
    </source>
</reference>
<dbReference type="Pfam" id="PF12833">
    <property type="entry name" value="HTH_18"/>
    <property type="match status" value="1"/>
</dbReference>
<name>A0A969W928_9GAMM</name>
<keyword evidence="2" id="KW-0238">DNA-binding</keyword>
<dbReference type="PROSITE" id="PS01124">
    <property type="entry name" value="HTH_ARAC_FAMILY_2"/>
    <property type="match status" value="1"/>
</dbReference>
<sequence>MSRRTTLASWAGAIAAALRARGCAPEPLFAAAGLDITATQIPGARFPVASMTRLWQLAVARSGDPAFGLQVPPHIQPATMHVLGPALQASPTLGDALLRMARYSRLVTDGAGLQLEQHDDDVGVVFVPPGAPVVYAEAAFEAFMAAIAQLMRVMAGPQAVPLRCELHRAAPSDASVYERSFACPVQFGQARRRLLYARPLLQRPLPDRNPAQAQQLEADAAQQLARFDATPVSRRVREWLGQHLPAGEPGRETVAAALHLTPRTLLRRLAAENVHYKALLNETRCELAFAYLRQGLGGAEITYLLGFTDPANFTRAFRRWTGQTPQQWRAQQT</sequence>
<keyword evidence="1" id="KW-0805">Transcription regulation</keyword>
<dbReference type="Proteomes" id="UP000653472">
    <property type="component" value="Unassembled WGS sequence"/>
</dbReference>
<dbReference type="InterPro" id="IPR032687">
    <property type="entry name" value="AraC-type_N"/>
</dbReference>
<feature type="domain" description="HTH araC/xylS-type" evidence="4">
    <location>
        <begin position="234"/>
        <end position="331"/>
    </location>
</feature>
<keyword evidence="6" id="KW-1185">Reference proteome</keyword>
<accession>A0A969W928</accession>
<dbReference type="AlphaFoldDB" id="A0A969W928"/>
<dbReference type="InterPro" id="IPR009057">
    <property type="entry name" value="Homeodomain-like_sf"/>
</dbReference>
<evidence type="ECO:0000259" key="4">
    <source>
        <dbReference type="PROSITE" id="PS01124"/>
    </source>
</evidence>
<dbReference type="RefSeq" id="WP_168146975.1">
    <property type="nucleotide sequence ID" value="NZ_JAAVXB010000002.1"/>
</dbReference>
<dbReference type="GO" id="GO:0005829">
    <property type="term" value="C:cytosol"/>
    <property type="evidence" value="ECO:0007669"/>
    <property type="project" value="TreeGrafter"/>
</dbReference>
<dbReference type="Gene3D" id="1.10.10.60">
    <property type="entry name" value="Homeodomain-like"/>
    <property type="match status" value="1"/>
</dbReference>
<dbReference type="GO" id="GO:0003700">
    <property type="term" value="F:DNA-binding transcription factor activity"/>
    <property type="evidence" value="ECO:0007669"/>
    <property type="project" value="InterPro"/>
</dbReference>
<dbReference type="SMART" id="SM00342">
    <property type="entry name" value="HTH_ARAC"/>
    <property type="match status" value="1"/>
</dbReference>
<dbReference type="InterPro" id="IPR018060">
    <property type="entry name" value="HTH_AraC"/>
</dbReference>
<evidence type="ECO:0000256" key="1">
    <source>
        <dbReference type="ARBA" id="ARBA00023015"/>
    </source>
</evidence>